<keyword evidence="2" id="KW-1185">Reference proteome</keyword>
<name>N0BEH5_9HYPH</name>
<dbReference type="EMBL" id="CP005587">
    <property type="protein sequence ID" value="AGK58911.1"/>
    <property type="molecule type" value="Genomic_DNA"/>
</dbReference>
<proteinExistence type="predicted"/>
<protein>
    <submittedName>
        <fullName evidence="1">Uncharacterized protein</fullName>
    </submittedName>
</protein>
<accession>N0BEH5</accession>
<gene>
    <name evidence="1" type="ORF">HYPDE_36198</name>
</gene>
<dbReference type="STRING" id="670307.HYPDE_36198"/>
<dbReference type="AlphaFoldDB" id="N0BEH5"/>
<evidence type="ECO:0000313" key="1">
    <source>
        <dbReference type="EMBL" id="AGK58911.1"/>
    </source>
</evidence>
<reference evidence="1 2" key="1">
    <citation type="journal article" date="2013" name="Genome Announc.">
        <title>Genome sequences for three denitrifying bacterial strains isolated from a uranium- and nitrate-contaminated subsurface environment.</title>
        <authorList>
            <person name="Venkatramanan R."/>
            <person name="Prakash O."/>
            <person name="Woyke T."/>
            <person name="Chain P."/>
            <person name="Goodwin L.A."/>
            <person name="Watson D."/>
            <person name="Brooks S."/>
            <person name="Kostka J.E."/>
            <person name="Green S.J."/>
        </authorList>
    </citation>
    <scope>NUCLEOTIDE SEQUENCE [LARGE SCALE GENOMIC DNA]</scope>
    <source>
        <strain evidence="1 2">1NES1</strain>
    </source>
</reference>
<dbReference type="Proteomes" id="UP000005952">
    <property type="component" value="Chromosome"/>
</dbReference>
<sequence>MNLVGEQLKHALACIAAWRAEPDAPYHCPICGRLGLSICDRSARPYAEWYVLTCESCGLDATLCIPMSGVPET</sequence>
<dbReference type="HOGENOM" id="CLU_2699723_0_0_5"/>
<evidence type="ECO:0000313" key="2">
    <source>
        <dbReference type="Proteomes" id="UP000005952"/>
    </source>
</evidence>
<dbReference type="OrthoDB" id="7933357at2"/>
<dbReference type="KEGG" id="hdt:HYPDE_36198"/>
<organism evidence="1 2">
    <name type="scientific">Hyphomicrobium denitrificans 1NES1</name>
    <dbReference type="NCBI Taxonomy" id="670307"/>
    <lineage>
        <taxon>Bacteria</taxon>
        <taxon>Pseudomonadati</taxon>
        <taxon>Pseudomonadota</taxon>
        <taxon>Alphaproteobacteria</taxon>
        <taxon>Hyphomicrobiales</taxon>
        <taxon>Hyphomicrobiaceae</taxon>
        <taxon>Hyphomicrobium</taxon>
    </lineage>
</organism>